<dbReference type="EMBL" id="VFPG01000001">
    <property type="protein sequence ID" value="TQM32979.1"/>
    <property type="molecule type" value="Genomic_DNA"/>
</dbReference>
<evidence type="ECO:0008006" key="3">
    <source>
        <dbReference type="Google" id="ProtNLM"/>
    </source>
</evidence>
<dbReference type="RefSeq" id="WP_141810815.1">
    <property type="nucleotide sequence ID" value="NZ_VFPG01000001.1"/>
</dbReference>
<dbReference type="OrthoDB" id="1779644at2"/>
<dbReference type="AlphaFoldDB" id="A0A543FGJ5"/>
<comment type="caution">
    <text evidence="1">The sequence shown here is derived from an EMBL/GenBank/DDBJ whole genome shotgun (WGS) entry which is preliminary data.</text>
</comment>
<reference evidence="1 2" key="1">
    <citation type="submission" date="2019-06" db="EMBL/GenBank/DDBJ databases">
        <title>Sequencing the genomes of 1000 actinobacteria strains.</title>
        <authorList>
            <person name="Klenk H.-P."/>
        </authorList>
    </citation>
    <scope>NUCLEOTIDE SEQUENCE [LARGE SCALE GENOMIC DNA]</scope>
    <source>
        <strain evidence="1 2">DSM 103495</strain>
    </source>
</reference>
<proteinExistence type="predicted"/>
<accession>A0A543FGJ5</accession>
<evidence type="ECO:0000313" key="2">
    <source>
        <dbReference type="Proteomes" id="UP000316331"/>
    </source>
</evidence>
<dbReference type="InterPro" id="IPR046288">
    <property type="entry name" value="DUF6325"/>
</dbReference>
<evidence type="ECO:0000313" key="1">
    <source>
        <dbReference type="EMBL" id="TQM32979.1"/>
    </source>
</evidence>
<dbReference type="Pfam" id="PF19850">
    <property type="entry name" value="DUF6325"/>
    <property type="match status" value="1"/>
</dbReference>
<gene>
    <name evidence="1" type="ORF">FB390_4692</name>
</gene>
<dbReference type="Proteomes" id="UP000316331">
    <property type="component" value="Unassembled WGS sequence"/>
</dbReference>
<organism evidence="1 2">
    <name type="scientific">Nocardia bhagyanarayanae</name>
    <dbReference type="NCBI Taxonomy" id="1215925"/>
    <lineage>
        <taxon>Bacteria</taxon>
        <taxon>Bacillati</taxon>
        <taxon>Actinomycetota</taxon>
        <taxon>Actinomycetes</taxon>
        <taxon>Mycobacteriales</taxon>
        <taxon>Nocardiaceae</taxon>
        <taxon>Nocardia</taxon>
    </lineage>
</organism>
<sequence length="150" mass="15949">MTETDIDALGPVDYLVIEFPADRPPDGSALPLLRDLVERGIIRVLDLAFVRKDADGSLAGIDIADMGLEGDLDITLFAEAGSGLLDEADRSEAAGVLEPGCSAAILVYENRWAAPFASALRRKGAQLVASGRIPMQSLLSSLELLEPESR</sequence>
<keyword evidence="2" id="KW-1185">Reference proteome</keyword>
<name>A0A543FGJ5_9NOCA</name>
<protein>
    <recommendedName>
        <fullName evidence="3">DUF1269 domain-containing protein</fullName>
    </recommendedName>
</protein>